<dbReference type="AlphaFoldDB" id="A0A644X8X7"/>
<evidence type="ECO:0000259" key="3">
    <source>
        <dbReference type="PROSITE" id="PS51332"/>
    </source>
</evidence>
<dbReference type="InterPro" id="IPR036594">
    <property type="entry name" value="Meth_synthase_dom"/>
</dbReference>
<dbReference type="GO" id="GO:0008705">
    <property type="term" value="F:methionine synthase activity"/>
    <property type="evidence" value="ECO:0007669"/>
    <property type="project" value="TreeGrafter"/>
</dbReference>
<evidence type="ECO:0000256" key="1">
    <source>
        <dbReference type="ARBA" id="ARBA00022723"/>
    </source>
</evidence>
<dbReference type="InterPro" id="IPR006158">
    <property type="entry name" value="Cobalamin-bd"/>
</dbReference>
<dbReference type="Gene3D" id="1.10.1240.10">
    <property type="entry name" value="Methionine synthase domain"/>
    <property type="match status" value="1"/>
</dbReference>
<sequence>MQTITFDNGLFLESLLKGDRAYCSELIKNELKNNRSVFDIYEKLIKKSMYKIGELWEFNKISTATEHLASAIIESILNEIYPALVTEDKRDRSVVLACVEKEMHQIGIRMVNDVFEINGWRTYYLGTNTPTSALVKFTKEVNPTLLAISVSLYFHLPALEKMLQQINEEIPGLSVFVGGQAFRHGGRDVVARYSHVTYLSDLNSLDYYVKNLESNG</sequence>
<dbReference type="InterPro" id="IPR050554">
    <property type="entry name" value="Met_Synthase/Corrinoid"/>
</dbReference>
<accession>A0A644X8X7</accession>
<dbReference type="GO" id="GO:0031419">
    <property type="term" value="F:cobalamin binding"/>
    <property type="evidence" value="ECO:0007669"/>
    <property type="project" value="InterPro"/>
</dbReference>
<dbReference type="Pfam" id="PF02310">
    <property type="entry name" value="B12-binding"/>
    <property type="match status" value="1"/>
</dbReference>
<keyword evidence="1" id="KW-0479">Metal-binding</keyword>
<dbReference type="InterPro" id="IPR003759">
    <property type="entry name" value="Cbl-bd_cap"/>
</dbReference>
<dbReference type="Pfam" id="PF02607">
    <property type="entry name" value="B12-binding_2"/>
    <property type="match status" value="1"/>
</dbReference>
<dbReference type="Gene3D" id="3.40.50.280">
    <property type="entry name" value="Cobalamin-binding domain"/>
    <property type="match status" value="1"/>
</dbReference>
<dbReference type="GO" id="GO:0046653">
    <property type="term" value="P:tetrahydrofolate metabolic process"/>
    <property type="evidence" value="ECO:0007669"/>
    <property type="project" value="TreeGrafter"/>
</dbReference>
<keyword evidence="2" id="KW-0170">Cobalt</keyword>
<dbReference type="PROSITE" id="PS51332">
    <property type="entry name" value="B12_BINDING"/>
    <property type="match status" value="1"/>
</dbReference>
<dbReference type="GO" id="GO:0050667">
    <property type="term" value="P:homocysteine metabolic process"/>
    <property type="evidence" value="ECO:0007669"/>
    <property type="project" value="TreeGrafter"/>
</dbReference>
<dbReference type="PANTHER" id="PTHR45833">
    <property type="entry name" value="METHIONINE SYNTHASE"/>
    <property type="match status" value="1"/>
</dbReference>
<dbReference type="PANTHER" id="PTHR45833:SF1">
    <property type="entry name" value="METHIONINE SYNTHASE"/>
    <property type="match status" value="1"/>
</dbReference>
<dbReference type="InterPro" id="IPR036724">
    <property type="entry name" value="Cobalamin-bd_sf"/>
</dbReference>
<evidence type="ECO:0000313" key="4">
    <source>
        <dbReference type="EMBL" id="MPM12620.1"/>
    </source>
</evidence>
<proteinExistence type="predicted"/>
<reference evidence="4" key="1">
    <citation type="submission" date="2019-08" db="EMBL/GenBank/DDBJ databases">
        <authorList>
            <person name="Kucharzyk K."/>
            <person name="Murdoch R.W."/>
            <person name="Higgins S."/>
            <person name="Loffler F."/>
        </authorList>
    </citation>
    <scope>NUCLEOTIDE SEQUENCE</scope>
</reference>
<organism evidence="4">
    <name type="scientific">bioreactor metagenome</name>
    <dbReference type="NCBI Taxonomy" id="1076179"/>
    <lineage>
        <taxon>unclassified sequences</taxon>
        <taxon>metagenomes</taxon>
        <taxon>ecological metagenomes</taxon>
    </lineage>
</organism>
<name>A0A644X8X7_9ZZZZ</name>
<dbReference type="GO" id="GO:0005829">
    <property type="term" value="C:cytosol"/>
    <property type="evidence" value="ECO:0007669"/>
    <property type="project" value="TreeGrafter"/>
</dbReference>
<dbReference type="SUPFAM" id="SSF52242">
    <property type="entry name" value="Cobalamin (vitamin B12)-binding domain"/>
    <property type="match status" value="1"/>
</dbReference>
<feature type="domain" description="B12-binding" evidence="3">
    <location>
        <begin position="91"/>
        <end position="216"/>
    </location>
</feature>
<protein>
    <submittedName>
        <fullName evidence="4">HTH-type transcriptional repressor CarH</fullName>
    </submittedName>
</protein>
<dbReference type="GO" id="GO:0046872">
    <property type="term" value="F:metal ion binding"/>
    <property type="evidence" value="ECO:0007669"/>
    <property type="project" value="UniProtKB-KW"/>
</dbReference>
<evidence type="ECO:0000256" key="2">
    <source>
        <dbReference type="ARBA" id="ARBA00023285"/>
    </source>
</evidence>
<gene>
    <name evidence="4" type="primary">carH_3</name>
    <name evidence="4" type="ORF">SDC9_58974</name>
</gene>
<dbReference type="EMBL" id="VSSQ01001999">
    <property type="protein sequence ID" value="MPM12620.1"/>
    <property type="molecule type" value="Genomic_DNA"/>
</dbReference>
<comment type="caution">
    <text evidence="4">The sequence shown here is derived from an EMBL/GenBank/DDBJ whole genome shotgun (WGS) entry which is preliminary data.</text>
</comment>